<dbReference type="GO" id="GO:0050797">
    <property type="term" value="F:thymidylate synthase (FAD) activity"/>
    <property type="evidence" value="ECO:0007669"/>
    <property type="project" value="UniProtKB-UniRule"/>
</dbReference>
<organism evidence="2 3">
    <name type="scientific">Pelotomaculum propionicicum</name>
    <dbReference type="NCBI Taxonomy" id="258475"/>
    <lineage>
        <taxon>Bacteria</taxon>
        <taxon>Bacillati</taxon>
        <taxon>Bacillota</taxon>
        <taxon>Clostridia</taxon>
        <taxon>Eubacteriales</taxon>
        <taxon>Desulfotomaculaceae</taxon>
        <taxon>Pelotomaculum</taxon>
    </lineage>
</organism>
<dbReference type="AlphaFoldDB" id="A0A4Y7RKI8"/>
<comment type="caution">
    <text evidence="1">Lacks conserved residue(s) required for the propagation of feature annotation.</text>
</comment>
<gene>
    <name evidence="1 2" type="primary">thyX</name>
    <name evidence="2" type="ORF">Pmgp_03095</name>
</gene>
<dbReference type="GO" id="GO:0004799">
    <property type="term" value="F:thymidylate synthase activity"/>
    <property type="evidence" value="ECO:0007669"/>
    <property type="project" value="TreeGrafter"/>
</dbReference>
<dbReference type="HAMAP" id="MF_01408">
    <property type="entry name" value="ThyX"/>
    <property type="match status" value="1"/>
</dbReference>
<name>A0A4Y7RKI8_9FIRM</name>
<comment type="function">
    <text evidence="1">Catalyzes the reductive methylation of 2'-deoxyuridine-5'-monophosphate (dUMP) to 2'-deoxythymidine-5'-monophosphate (dTMP) while utilizing 5,10-methylenetetrahydrofolate (mTHF) as the methyl donor, and NADPH and FADH(2) as the reductant.</text>
</comment>
<sequence>MGAKKLSVTLLRHTPDPQEIVAMGAKLCYSPADIEELKKGIEARSQAPFLGRLMEFSHLSPIEHASFTFGIEGVSRSLLAQITRHRIASFSVKSQRYVSEVSAARDDDVFGYIIPPRIAALGPEAVQAFADQMRQIQKWYDEWVEKLGNSGESTNEDARFVLPNAAETKMLVTMNARELLHFFNLRCCNRAQWEIRALATEMLRLAKQAAPVIFKEAGPGCLQGPCPEGKKSCGKSSEVRERFKNL</sequence>
<dbReference type="OrthoDB" id="9780625at2"/>
<reference evidence="2 3" key="1">
    <citation type="journal article" date="2018" name="Environ. Microbiol.">
        <title>Novel energy conservation strategies and behaviour of Pelotomaculum schinkii driving syntrophic propionate catabolism.</title>
        <authorList>
            <person name="Hidalgo-Ahumada C.A.P."/>
            <person name="Nobu M.K."/>
            <person name="Narihiro T."/>
            <person name="Tamaki H."/>
            <person name="Liu W.T."/>
            <person name="Kamagata Y."/>
            <person name="Stams A.J.M."/>
            <person name="Imachi H."/>
            <person name="Sousa D.Z."/>
        </authorList>
    </citation>
    <scope>NUCLEOTIDE SEQUENCE [LARGE SCALE GENOMIC DNA]</scope>
    <source>
        <strain evidence="2 3">MGP</strain>
    </source>
</reference>
<dbReference type="GO" id="GO:0006231">
    <property type="term" value="P:dTMP biosynthetic process"/>
    <property type="evidence" value="ECO:0007669"/>
    <property type="project" value="UniProtKB-UniRule"/>
</dbReference>
<dbReference type="GO" id="GO:0032259">
    <property type="term" value="P:methylation"/>
    <property type="evidence" value="ECO:0007669"/>
    <property type="project" value="UniProtKB-KW"/>
</dbReference>
<dbReference type="EC" id="2.1.1.148" evidence="1"/>
<keyword evidence="1" id="KW-0521">NADP</keyword>
<dbReference type="GO" id="GO:0070402">
    <property type="term" value="F:NADPH binding"/>
    <property type="evidence" value="ECO:0007669"/>
    <property type="project" value="TreeGrafter"/>
</dbReference>
<dbReference type="PROSITE" id="PS51331">
    <property type="entry name" value="THYX"/>
    <property type="match status" value="1"/>
</dbReference>
<dbReference type="EMBL" id="QFFZ01000046">
    <property type="protein sequence ID" value="TEB09495.1"/>
    <property type="molecule type" value="Genomic_DNA"/>
</dbReference>
<protein>
    <recommendedName>
        <fullName evidence="1">Flavin-dependent thymidylate synthase</fullName>
        <shortName evidence="1">FDTS</shortName>
        <ecNumber evidence="1">2.1.1.148</ecNumber>
    </recommendedName>
    <alternativeName>
        <fullName evidence="1">FAD-dependent thymidylate synthase</fullName>
    </alternativeName>
    <alternativeName>
        <fullName evidence="1">Thymidylate synthase ThyX</fullName>
        <shortName evidence="1">TS</shortName>
        <shortName evidence="1">TSase</shortName>
    </alternativeName>
</protein>
<keyword evidence="1" id="KW-0545">Nucleotide biosynthesis</keyword>
<keyword evidence="1 2" id="KW-0489">Methyltransferase</keyword>
<comment type="subunit">
    <text evidence="1">Homotetramer.</text>
</comment>
<dbReference type="Gene3D" id="3.30.1360.170">
    <property type="match status" value="1"/>
</dbReference>
<dbReference type="UniPathway" id="UPA00575"/>
<accession>A0A4Y7RKI8</accession>
<dbReference type="CDD" id="cd20175">
    <property type="entry name" value="ThyX"/>
    <property type="match status" value="1"/>
</dbReference>
<dbReference type="RefSeq" id="WP_134214956.1">
    <property type="nucleotide sequence ID" value="NZ_QFFZ01000046.1"/>
</dbReference>
<feature type="binding site" description="in other chain" evidence="1">
    <location>
        <begin position="94"/>
        <end position="96"/>
    </location>
    <ligand>
        <name>dUMP</name>
        <dbReference type="ChEBI" id="CHEBI:246422"/>
        <note>ligand shared between dimeric partners</note>
    </ligand>
</feature>
<dbReference type="GO" id="GO:0006235">
    <property type="term" value="P:dTTP biosynthetic process"/>
    <property type="evidence" value="ECO:0007669"/>
    <property type="project" value="UniProtKB-UniRule"/>
</dbReference>
<comment type="similarity">
    <text evidence="1">Belongs to the thymidylate synthase ThyX family.</text>
</comment>
<comment type="pathway">
    <text evidence="1">Pyrimidine metabolism; dTTP biosynthesis.</text>
</comment>
<dbReference type="PANTHER" id="PTHR34934">
    <property type="entry name" value="FLAVIN-DEPENDENT THYMIDYLATE SYNTHASE"/>
    <property type="match status" value="1"/>
</dbReference>
<feature type="binding site" evidence="1">
    <location>
        <position position="60"/>
    </location>
    <ligand>
        <name>FAD</name>
        <dbReference type="ChEBI" id="CHEBI:57692"/>
        <note>ligand shared between neighboring subunits</note>
    </ligand>
</feature>
<comment type="cofactor">
    <cofactor evidence="1">
        <name>FAD</name>
        <dbReference type="ChEBI" id="CHEBI:57692"/>
    </cofactor>
    <text evidence="1">Binds 4 FAD per tetramer. Each FAD binding site is formed by three monomers.</text>
</comment>
<feature type="binding site" evidence="1">
    <location>
        <begin position="81"/>
        <end position="84"/>
    </location>
    <ligand>
        <name>dUMP</name>
        <dbReference type="ChEBI" id="CHEBI:246422"/>
        <note>ligand shared between dimeric partners</note>
    </ligand>
</feature>
<keyword evidence="3" id="KW-1185">Reference proteome</keyword>
<keyword evidence="1 2" id="KW-0808">Transferase</keyword>
<feature type="active site" description="Involved in ionization of N3 of dUMP, leading to its activation" evidence="1">
    <location>
        <position position="186"/>
    </location>
</feature>
<comment type="caution">
    <text evidence="2">The sequence shown here is derived from an EMBL/GenBank/DDBJ whole genome shotgun (WGS) entry which is preliminary data.</text>
</comment>
<evidence type="ECO:0000313" key="3">
    <source>
        <dbReference type="Proteomes" id="UP000297597"/>
    </source>
</evidence>
<proteinExistence type="inferred from homology"/>
<dbReference type="InterPro" id="IPR036098">
    <property type="entry name" value="Thymidylate_synthase_ThyX_sf"/>
</dbReference>
<feature type="binding site" evidence="1">
    <location>
        <position position="186"/>
    </location>
    <ligand>
        <name>dUMP</name>
        <dbReference type="ChEBI" id="CHEBI:246422"/>
        <note>ligand shared between dimeric partners</note>
    </ligand>
</feature>
<feature type="binding site" evidence="1">
    <location>
        <position position="181"/>
    </location>
    <ligand>
        <name>FAD</name>
        <dbReference type="ChEBI" id="CHEBI:57692"/>
        <note>ligand shared between neighboring subunits</note>
    </ligand>
</feature>
<keyword evidence="1" id="KW-0274">FAD</keyword>
<dbReference type="NCBIfam" id="TIGR02170">
    <property type="entry name" value="thyX"/>
    <property type="match status" value="1"/>
</dbReference>
<dbReference type="GO" id="GO:0050660">
    <property type="term" value="F:flavin adenine dinucleotide binding"/>
    <property type="evidence" value="ECO:0007669"/>
    <property type="project" value="UniProtKB-UniRule"/>
</dbReference>
<evidence type="ECO:0000313" key="2">
    <source>
        <dbReference type="EMBL" id="TEB09495.1"/>
    </source>
</evidence>
<evidence type="ECO:0000256" key="1">
    <source>
        <dbReference type="HAMAP-Rule" id="MF_01408"/>
    </source>
</evidence>
<dbReference type="SUPFAM" id="SSF69796">
    <property type="entry name" value="Thymidylate synthase-complementing protein Thy1"/>
    <property type="match status" value="1"/>
</dbReference>
<dbReference type="Proteomes" id="UP000297597">
    <property type="component" value="Unassembled WGS sequence"/>
</dbReference>
<feature type="binding site" description="in other chain" evidence="1">
    <location>
        <position position="159"/>
    </location>
    <ligand>
        <name>dUMP</name>
        <dbReference type="ChEBI" id="CHEBI:246422"/>
        <note>ligand shared between dimeric partners</note>
    </ligand>
</feature>
<keyword evidence="1" id="KW-0285">Flavoprotein</keyword>
<feature type="binding site" evidence="1">
    <location>
        <begin position="175"/>
        <end position="177"/>
    </location>
    <ligand>
        <name>FAD</name>
        <dbReference type="ChEBI" id="CHEBI:57692"/>
        <note>ligand shared between neighboring subunits</note>
    </ligand>
</feature>
<dbReference type="Pfam" id="PF02511">
    <property type="entry name" value="Thy1"/>
    <property type="match status" value="1"/>
</dbReference>
<feature type="binding site" evidence="1">
    <location>
        <begin position="84"/>
        <end position="86"/>
    </location>
    <ligand>
        <name>FAD</name>
        <dbReference type="ChEBI" id="CHEBI:57692"/>
        <note>ligand shared between neighboring subunits</note>
    </ligand>
</feature>
<dbReference type="InterPro" id="IPR003669">
    <property type="entry name" value="Thymidylate_synthase_ThyX"/>
</dbReference>
<dbReference type="PANTHER" id="PTHR34934:SF1">
    <property type="entry name" value="FLAVIN-DEPENDENT THYMIDYLATE SYNTHASE"/>
    <property type="match status" value="1"/>
</dbReference>
<comment type="catalytic activity">
    <reaction evidence="1">
        <text>dUMP + (6R)-5,10-methylene-5,6,7,8-tetrahydrofolate + NADPH + H(+) = dTMP + (6S)-5,6,7,8-tetrahydrofolate + NADP(+)</text>
        <dbReference type="Rhea" id="RHEA:29043"/>
        <dbReference type="ChEBI" id="CHEBI:15378"/>
        <dbReference type="ChEBI" id="CHEBI:15636"/>
        <dbReference type="ChEBI" id="CHEBI:57453"/>
        <dbReference type="ChEBI" id="CHEBI:57783"/>
        <dbReference type="ChEBI" id="CHEBI:58349"/>
        <dbReference type="ChEBI" id="CHEBI:63528"/>
        <dbReference type="ChEBI" id="CHEBI:246422"/>
        <dbReference type="EC" id="2.1.1.148"/>
    </reaction>
</comment>